<feature type="transmembrane region" description="Helical" evidence="13">
    <location>
        <begin position="132"/>
        <end position="151"/>
    </location>
</feature>
<keyword evidence="8 13" id="KW-0812">Transmembrane</keyword>
<evidence type="ECO:0000256" key="8">
    <source>
        <dbReference type="ARBA" id="ARBA00022692"/>
    </source>
</evidence>
<feature type="transmembrane region" description="Helical" evidence="13">
    <location>
        <begin position="316"/>
        <end position="337"/>
    </location>
</feature>
<comment type="similarity">
    <text evidence="3">Belongs to the multi antimicrobial extrusion (MATE) (TC 2.A.66.1) family.</text>
</comment>
<dbReference type="PANTHER" id="PTHR43298:SF2">
    <property type="entry name" value="FMN_FAD EXPORTER YEEO-RELATED"/>
    <property type="match status" value="1"/>
</dbReference>
<dbReference type="GO" id="GO:0005886">
    <property type="term" value="C:plasma membrane"/>
    <property type="evidence" value="ECO:0007669"/>
    <property type="project" value="UniProtKB-SubCell"/>
</dbReference>
<keyword evidence="15" id="KW-1185">Reference proteome</keyword>
<evidence type="ECO:0000313" key="14">
    <source>
        <dbReference type="EMBL" id="SFR73120.1"/>
    </source>
</evidence>
<dbReference type="AlphaFoldDB" id="A0A1I6J3R7"/>
<protein>
    <recommendedName>
        <fullName evidence="4">Probable multidrug resistance protein NorM</fullName>
    </recommendedName>
    <alternativeName>
        <fullName evidence="12">Multidrug-efflux transporter</fullName>
    </alternativeName>
</protein>
<feature type="transmembrane region" description="Helical" evidence="13">
    <location>
        <begin position="12"/>
        <end position="33"/>
    </location>
</feature>
<keyword evidence="11 13" id="KW-0472">Membrane</keyword>
<evidence type="ECO:0000256" key="10">
    <source>
        <dbReference type="ARBA" id="ARBA00023065"/>
    </source>
</evidence>
<dbReference type="GO" id="GO:0042910">
    <property type="term" value="F:xenobiotic transmembrane transporter activity"/>
    <property type="evidence" value="ECO:0007669"/>
    <property type="project" value="InterPro"/>
</dbReference>
<evidence type="ECO:0000256" key="9">
    <source>
        <dbReference type="ARBA" id="ARBA00022989"/>
    </source>
</evidence>
<sequence>MRNMTSGNISKHLIRYSVPLILGNLFQLTYNAVDSIIISRFASKESLAAVGTANPIMNIIIFFIIGICMGASVLMSEFFGSDDTDTLTKEISTTLIFGLISTTIISIICILLSRPVLLLMNTPDEILEKSALYLKIIFLGLLFTFLYNVFASALRSIGDAKTPLYFLSLASVLNGCLDFLFIAFFQLDIVGAALATIIAEAISAILCIFYIYKKVPVLHLSRKALKIDVDLLKKTLHYGWATAMQQTCLYIGKLLVQGAVNPLGVDAIAAFNAVNRVDDFAFTPEQSISHSVTTFVAQNRGAKTEDRIMKGFKIGLVLEIFYWVFICILTFLCAELIMKLFAKSHETEMINLGKKYLQLMAFFYLLPAVTNLLQGFFRGIGNMKITLVCTTVQMIFRVTFVYLFAPSFGIPGIAYACLLGWIAMLSVEVPYFFHSIKNT</sequence>
<keyword evidence="7" id="KW-1003">Cell membrane</keyword>
<keyword evidence="5" id="KW-0813">Transport</keyword>
<dbReference type="InterPro" id="IPR050222">
    <property type="entry name" value="MATE_MdtK"/>
</dbReference>
<feature type="transmembrane region" description="Helical" evidence="13">
    <location>
        <begin position="357"/>
        <end position="373"/>
    </location>
</feature>
<evidence type="ECO:0000256" key="13">
    <source>
        <dbReference type="SAM" id="Phobius"/>
    </source>
</evidence>
<evidence type="ECO:0000256" key="4">
    <source>
        <dbReference type="ARBA" id="ARBA00020268"/>
    </source>
</evidence>
<evidence type="ECO:0000313" key="15">
    <source>
        <dbReference type="Proteomes" id="UP000199659"/>
    </source>
</evidence>
<comment type="function">
    <text evidence="1">Multidrug efflux pump.</text>
</comment>
<feature type="transmembrane region" description="Helical" evidence="13">
    <location>
        <begin position="191"/>
        <end position="212"/>
    </location>
</feature>
<dbReference type="OrthoDB" id="9776324at2"/>
<proteinExistence type="inferred from homology"/>
<reference evidence="14 15" key="1">
    <citation type="submission" date="2016-10" db="EMBL/GenBank/DDBJ databases">
        <authorList>
            <person name="de Groot N.N."/>
        </authorList>
    </citation>
    <scope>NUCLEOTIDE SEQUENCE [LARGE SCALE GENOMIC DNA]</scope>
    <source>
        <strain evidence="14 15">743A</strain>
    </source>
</reference>
<evidence type="ECO:0000256" key="11">
    <source>
        <dbReference type="ARBA" id="ARBA00023136"/>
    </source>
</evidence>
<organism evidence="14 15">
    <name type="scientific">Anaeromicropila populeti</name>
    <dbReference type="NCBI Taxonomy" id="37658"/>
    <lineage>
        <taxon>Bacteria</taxon>
        <taxon>Bacillati</taxon>
        <taxon>Bacillota</taxon>
        <taxon>Clostridia</taxon>
        <taxon>Lachnospirales</taxon>
        <taxon>Lachnospiraceae</taxon>
        <taxon>Anaeromicropila</taxon>
    </lineage>
</organism>
<dbReference type="PIRSF" id="PIRSF006603">
    <property type="entry name" value="DinF"/>
    <property type="match status" value="1"/>
</dbReference>
<dbReference type="GO" id="GO:0015297">
    <property type="term" value="F:antiporter activity"/>
    <property type="evidence" value="ECO:0007669"/>
    <property type="project" value="UniProtKB-KW"/>
</dbReference>
<dbReference type="CDD" id="cd13138">
    <property type="entry name" value="MATE_yoeA_like"/>
    <property type="match status" value="1"/>
</dbReference>
<evidence type="ECO:0000256" key="5">
    <source>
        <dbReference type="ARBA" id="ARBA00022448"/>
    </source>
</evidence>
<accession>A0A1I6J3R7</accession>
<comment type="subcellular location">
    <subcellularLocation>
        <location evidence="2">Cell membrane</location>
        <topology evidence="2">Multi-pass membrane protein</topology>
    </subcellularLocation>
</comment>
<name>A0A1I6J3R7_9FIRM</name>
<feature type="transmembrane region" description="Helical" evidence="13">
    <location>
        <begin position="163"/>
        <end position="185"/>
    </location>
</feature>
<evidence type="ECO:0000256" key="12">
    <source>
        <dbReference type="ARBA" id="ARBA00031636"/>
    </source>
</evidence>
<evidence type="ECO:0000256" key="6">
    <source>
        <dbReference type="ARBA" id="ARBA00022449"/>
    </source>
</evidence>
<dbReference type="Proteomes" id="UP000199659">
    <property type="component" value="Unassembled WGS sequence"/>
</dbReference>
<dbReference type="Pfam" id="PF01554">
    <property type="entry name" value="MatE"/>
    <property type="match status" value="2"/>
</dbReference>
<dbReference type="PANTHER" id="PTHR43298">
    <property type="entry name" value="MULTIDRUG RESISTANCE PROTEIN NORM-RELATED"/>
    <property type="match status" value="1"/>
</dbReference>
<feature type="transmembrane region" description="Helical" evidence="13">
    <location>
        <begin position="53"/>
        <end position="74"/>
    </location>
</feature>
<dbReference type="GO" id="GO:0006811">
    <property type="term" value="P:monoatomic ion transport"/>
    <property type="evidence" value="ECO:0007669"/>
    <property type="project" value="UniProtKB-KW"/>
</dbReference>
<gene>
    <name evidence="14" type="ORF">SAMN05661086_01382</name>
</gene>
<dbReference type="RefSeq" id="WP_092559954.1">
    <property type="nucleotide sequence ID" value="NZ_FOYZ01000004.1"/>
</dbReference>
<evidence type="ECO:0000256" key="7">
    <source>
        <dbReference type="ARBA" id="ARBA00022475"/>
    </source>
</evidence>
<dbReference type="InterPro" id="IPR048279">
    <property type="entry name" value="MdtK-like"/>
</dbReference>
<evidence type="ECO:0000256" key="2">
    <source>
        <dbReference type="ARBA" id="ARBA00004651"/>
    </source>
</evidence>
<dbReference type="STRING" id="37658.SAMN05661086_01382"/>
<dbReference type="EMBL" id="FOYZ01000004">
    <property type="protein sequence ID" value="SFR73120.1"/>
    <property type="molecule type" value="Genomic_DNA"/>
</dbReference>
<keyword evidence="6" id="KW-0050">Antiport</keyword>
<evidence type="ECO:0000256" key="3">
    <source>
        <dbReference type="ARBA" id="ARBA00010199"/>
    </source>
</evidence>
<evidence type="ECO:0000256" key="1">
    <source>
        <dbReference type="ARBA" id="ARBA00003408"/>
    </source>
</evidence>
<keyword evidence="10" id="KW-0406">Ion transport</keyword>
<feature type="transmembrane region" description="Helical" evidence="13">
    <location>
        <begin position="95"/>
        <end position="120"/>
    </location>
</feature>
<dbReference type="NCBIfam" id="TIGR00797">
    <property type="entry name" value="matE"/>
    <property type="match status" value="1"/>
</dbReference>
<feature type="transmembrane region" description="Helical" evidence="13">
    <location>
        <begin position="410"/>
        <end position="433"/>
    </location>
</feature>
<keyword evidence="9 13" id="KW-1133">Transmembrane helix</keyword>
<dbReference type="InterPro" id="IPR002528">
    <property type="entry name" value="MATE_fam"/>
</dbReference>